<gene>
    <name evidence="2" type="ORF">EDB92DRAFT_1819230</name>
    <name evidence="1" type="ORF">EDB92DRAFT_1820338</name>
</gene>
<dbReference type="EMBL" id="JAKELL010000080">
    <property type="protein sequence ID" value="KAH8984010.1"/>
    <property type="molecule type" value="Genomic_DNA"/>
</dbReference>
<dbReference type="Proteomes" id="UP001201163">
    <property type="component" value="Unassembled WGS sequence"/>
</dbReference>
<dbReference type="EMBL" id="JAKELL010000121">
    <property type="protein sequence ID" value="KAH8981149.1"/>
    <property type="molecule type" value="Genomic_DNA"/>
</dbReference>
<protein>
    <submittedName>
        <fullName evidence="2">Uncharacterized protein</fullName>
    </submittedName>
</protein>
<name>A0AAD4LC33_9AGAM</name>
<dbReference type="AlphaFoldDB" id="A0AAD4LC33"/>
<evidence type="ECO:0000313" key="1">
    <source>
        <dbReference type="EMBL" id="KAH8981149.1"/>
    </source>
</evidence>
<evidence type="ECO:0000313" key="3">
    <source>
        <dbReference type="Proteomes" id="UP001201163"/>
    </source>
</evidence>
<comment type="caution">
    <text evidence="2">The sequence shown here is derived from an EMBL/GenBank/DDBJ whole genome shotgun (WGS) entry which is preliminary data.</text>
</comment>
<evidence type="ECO:0000313" key="2">
    <source>
        <dbReference type="EMBL" id="KAH8984010.1"/>
    </source>
</evidence>
<sequence length="204" mass="22832">MRSPFIGTRELNGRSSKLKLARVMFSVQRSALSGHPVISEFALAYELALELADAAVGQTDLYHHTRSVALFAGASLLYLILTLDHHQNRGPIFISTTAQLSHRKRHFQGIQADLRWGGAYKLDANLDTDMILYTKPKRRSSKEPPEIVFFRLAIPLATPRLFRSSTPLRLFEWKRTGGITIRLNGLTGNSMLSQIRGPTFSNGV</sequence>
<keyword evidence="3" id="KW-1185">Reference proteome</keyword>
<organism evidence="2 3">
    <name type="scientific">Lactarius akahatsu</name>
    <dbReference type="NCBI Taxonomy" id="416441"/>
    <lineage>
        <taxon>Eukaryota</taxon>
        <taxon>Fungi</taxon>
        <taxon>Dikarya</taxon>
        <taxon>Basidiomycota</taxon>
        <taxon>Agaricomycotina</taxon>
        <taxon>Agaricomycetes</taxon>
        <taxon>Russulales</taxon>
        <taxon>Russulaceae</taxon>
        <taxon>Lactarius</taxon>
    </lineage>
</organism>
<accession>A0AAD4LC33</accession>
<proteinExistence type="predicted"/>
<reference evidence="2" key="1">
    <citation type="submission" date="2022-01" db="EMBL/GenBank/DDBJ databases">
        <title>Comparative genomics reveals a dynamic genome evolution in the ectomycorrhizal milk-cap (Lactarius) mushrooms.</title>
        <authorList>
            <consortium name="DOE Joint Genome Institute"/>
            <person name="Lebreton A."/>
            <person name="Tang N."/>
            <person name="Kuo A."/>
            <person name="LaButti K."/>
            <person name="Drula E."/>
            <person name="Barry K."/>
            <person name="Clum A."/>
            <person name="Lipzen A."/>
            <person name="Mousain D."/>
            <person name="Ng V."/>
            <person name="Wang R."/>
            <person name="Wang X."/>
            <person name="Dai Y."/>
            <person name="Henrissat B."/>
            <person name="Grigoriev I.V."/>
            <person name="Guerin-Laguette A."/>
            <person name="Yu F."/>
            <person name="Martin F.M."/>
        </authorList>
    </citation>
    <scope>NUCLEOTIDE SEQUENCE</scope>
    <source>
        <strain evidence="2">QP</strain>
    </source>
</reference>